<proteinExistence type="predicted"/>
<comment type="caution">
    <text evidence="1">The sequence shown here is derived from an EMBL/GenBank/DDBJ whole genome shotgun (WGS) entry which is preliminary data.</text>
</comment>
<organism evidence="1 2">
    <name type="scientific">Delftia deserti</name>
    <dbReference type="NCBI Taxonomy" id="1651218"/>
    <lineage>
        <taxon>Bacteria</taxon>
        <taxon>Pseudomonadati</taxon>
        <taxon>Pseudomonadota</taxon>
        <taxon>Betaproteobacteria</taxon>
        <taxon>Burkholderiales</taxon>
        <taxon>Comamonadaceae</taxon>
        <taxon>Delftia</taxon>
    </lineage>
</organism>
<protein>
    <submittedName>
        <fullName evidence="1">Uncharacterized protein</fullName>
    </submittedName>
</protein>
<dbReference type="Proteomes" id="UP001597287">
    <property type="component" value="Unassembled WGS sequence"/>
</dbReference>
<dbReference type="EMBL" id="JBHUIG010000005">
    <property type="protein sequence ID" value="MFD2318472.1"/>
    <property type="molecule type" value="Genomic_DNA"/>
</dbReference>
<reference evidence="2" key="1">
    <citation type="journal article" date="2019" name="Int. J. Syst. Evol. Microbiol.">
        <title>The Global Catalogue of Microorganisms (GCM) 10K type strain sequencing project: providing services to taxonomists for standard genome sequencing and annotation.</title>
        <authorList>
            <consortium name="The Broad Institute Genomics Platform"/>
            <consortium name="The Broad Institute Genome Sequencing Center for Infectious Disease"/>
            <person name="Wu L."/>
            <person name="Ma J."/>
        </authorList>
    </citation>
    <scope>NUCLEOTIDE SEQUENCE [LARGE SCALE GENOMIC DNA]</scope>
    <source>
        <strain evidence="2">CCUG 62793</strain>
    </source>
</reference>
<dbReference type="RefSeq" id="WP_170962013.1">
    <property type="nucleotide sequence ID" value="NZ_JBHSIH010000001.1"/>
</dbReference>
<name>A0ABW5ELB0_9BURK</name>
<gene>
    <name evidence="1" type="ORF">ACFSPV_07145</name>
</gene>
<keyword evidence="2" id="KW-1185">Reference proteome</keyword>
<evidence type="ECO:0000313" key="2">
    <source>
        <dbReference type="Proteomes" id="UP001597287"/>
    </source>
</evidence>
<sequence>MQVLLHTRFGNLLGWAYEAGVPDSYGNSNEPVVTDGDDGPYCHVFFPA</sequence>
<accession>A0ABW5ELB0</accession>
<evidence type="ECO:0000313" key="1">
    <source>
        <dbReference type="EMBL" id="MFD2318472.1"/>
    </source>
</evidence>